<gene>
    <name evidence="2" type="ORF">PtA15_4A193</name>
</gene>
<evidence type="ECO:0000313" key="2">
    <source>
        <dbReference type="EMBL" id="WAQ83745.1"/>
    </source>
</evidence>
<evidence type="ECO:0000256" key="1">
    <source>
        <dbReference type="SAM" id="MobiDB-lite"/>
    </source>
</evidence>
<feature type="region of interest" description="Disordered" evidence="1">
    <location>
        <begin position="563"/>
        <end position="617"/>
    </location>
</feature>
<feature type="compositionally biased region" description="Low complexity" evidence="1">
    <location>
        <begin position="206"/>
        <end position="224"/>
    </location>
</feature>
<dbReference type="GeneID" id="77808947"/>
<dbReference type="EMBL" id="CP110424">
    <property type="protein sequence ID" value="WAQ83745.1"/>
    <property type="molecule type" value="Genomic_DNA"/>
</dbReference>
<feature type="region of interest" description="Disordered" evidence="1">
    <location>
        <begin position="366"/>
        <end position="425"/>
    </location>
</feature>
<dbReference type="RefSeq" id="XP_053019300.1">
    <property type="nucleotide sequence ID" value="XM_053168052.1"/>
</dbReference>
<sequence>MSLFAQVEDDDMRGVLRKVGCCGLVVKTRPQLIQLCIQYAQLILKLPSKQSNSDSTNSQHQSSLPNASQPPDATSSNRINSTPNGATPYLDSHRNNSNPRPSQSPRGNTPQAPEATVSNSADITPSRPTNPQSNPESSSNVPQTQHISDTAENPLNGTKSSQLNTNSIHLPASLSQPPIVNSNSPAEVGGAASVLTPGNGDLIQWTTPPNRRNTPNPRCTPNLRYQRMHPSSPNPSSIPVTSLKGNRPDCDPVIPSSLPGLDPDVPNHNEENDDTSSHHSRGSPSALHTMQENQIAIIELLRTHSMKFSVLQDNIASTLRHQQEIKEKLEILSELMLHSRPGPGRPTRTNPTETNAPVLQAIPCTGRLKAELPPSPPTTSEKTKWRAHMDDDSLDDPERQHDSDDPETDEEASYPHFPYRGGPGHPWASQEQLKIMYHMLKAKGIKQFRMDFTASLTDPVNVFCLTVARDIFVKLVECGEYDGLQPHECAPDFILKQLTDYARDKFVRKARERVKLPMEVQLLRAKEKSRSSRRVNVRNARVRSALEIGGLQALIPIIKSCTSDDETDDEITPAPEPSSSLSKRGQLKFCKTRHIDMQSSQRGSSSEQTTTAVPHNE</sequence>
<protein>
    <submittedName>
        <fullName evidence="2">Uncharacterized protein</fullName>
    </submittedName>
</protein>
<evidence type="ECO:0000313" key="3">
    <source>
        <dbReference type="Proteomes" id="UP001164743"/>
    </source>
</evidence>
<feature type="compositionally biased region" description="Polar residues" evidence="1">
    <location>
        <begin position="229"/>
        <end position="244"/>
    </location>
</feature>
<feature type="region of interest" description="Disordered" evidence="1">
    <location>
        <begin position="49"/>
        <end position="286"/>
    </location>
</feature>
<feature type="compositionally biased region" description="Polar residues" evidence="1">
    <location>
        <begin position="597"/>
        <end position="617"/>
    </location>
</feature>
<name>A0ABY7CG63_9BASI</name>
<feature type="compositionally biased region" description="Basic and acidic residues" evidence="1">
    <location>
        <begin position="381"/>
        <end position="403"/>
    </location>
</feature>
<keyword evidence="3" id="KW-1185">Reference proteome</keyword>
<dbReference type="Proteomes" id="UP001164743">
    <property type="component" value="Chromosome 4A"/>
</dbReference>
<reference evidence="2" key="1">
    <citation type="submission" date="2022-10" db="EMBL/GenBank/DDBJ databases">
        <title>Puccinia triticina Genome sequencing and assembly.</title>
        <authorList>
            <person name="Li C."/>
        </authorList>
    </citation>
    <scope>NUCLEOTIDE SEQUENCE</scope>
    <source>
        <strain evidence="2">Pt15</strain>
    </source>
</reference>
<proteinExistence type="predicted"/>
<feature type="compositionally biased region" description="Polar residues" evidence="1">
    <location>
        <begin position="95"/>
        <end position="185"/>
    </location>
</feature>
<organism evidence="2 3">
    <name type="scientific">Puccinia triticina</name>
    <dbReference type="NCBI Taxonomy" id="208348"/>
    <lineage>
        <taxon>Eukaryota</taxon>
        <taxon>Fungi</taxon>
        <taxon>Dikarya</taxon>
        <taxon>Basidiomycota</taxon>
        <taxon>Pucciniomycotina</taxon>
        <taxon>Pucciniomycetes</taxon>
        <taxon>Pucciniales</taxon>
        <taxon>Pucciniaceae</taxon>
        <taxon>Puccinia</taxon>
    </lineage>
</organism>
<feature type="compositionally biased region" description="Polar residues" evidence="1">
    <location>
        <begin position="49"/>
        <end position="85"/>
    </location>
</feature>
<accession>A0ABY7CG63</accession>